<protein>
    <recommendedName>
        <fullName evidence="6 7">Methionine aminopeptidase</fullName>
        <shortName evidence="6">MAP</shortName>
        <shortName evidence="6">MetAP</shortName>
        <ecNumber evidence="6 7">3.4.11.18</ecNumber>
    </recommendedName>
    <alternativeName>
        <fullName evidence="6">Peptidase M</fullName>
    </alternativeName>
</protein>
<gene>
    <name evidence="6 9" type="primary">map</name>
    <name evidence="9" type="ORF">IAB70_03560</name>
</gene>
<keyword evidence="3 6" id="KW-0645">Protease</keyword>
<feature type="binding site" evidence="6">
    <location>
        <position position="113"/>
    </location>
    <ligand>
        <name>a divalent metal cation</name>
        <dbReference type="ChEBI" id="CHEBI:60240"/>
        <label>1</label>
    </ligand>
</feature>
<dbReference type="InterPro" id="IPR000994">
    <property type="entry name" value="Pept_M24"/>
</dbReference>
<sequence length="256" mass="28110">MIDIKSKREIELMEEVCRIAALTQKAIEEAIKPGITTLELDEIAEKTMRKHGAIPAEKGYPSGIKGVPDFPASICSSVNDVVIHGIPSRKEVLKDGDIISVDLVAYKNGFHGDCCRTYMVGNVDKETKRLVEVTKQAFFEGIKYAKKGNRLGDICHSIGEFVHQNGFSVVREFQGHGIGRQMHEDPGIPNYGKAGKGVRLEPGMTLAIEPMVIAGKPDILELDDGWGIITEDGTNAAHYENTILITEKEPKILTLL</sequence>
<dbReference type="GO" id="GO:0046872">
    <property type="term" value="F:metal ion binding"/>
    <property type="evidence" value="ECO:0007669"/>
    <property type="project" value="UniProtKB-UniRule"/>
</dbReference>
<reference evidence="9" key="2">
    <citation type="journal article" date="2021" name="PeerJ">
        <title>Extensive microbial diversity within the chicken gut microbiome revealed by metagenomics and culture.</title>
        <authorList>
            <person name="Gilroy R."/>
            <person name="Ravi A."/>
            <person name="Getino M."/>
            <person name="Pursley I."/>
            <person name="Horton D.L."/>
            <person name="Alikhan N.F."/>
            <person name="Baker D."/>
            <person name="Gharbi K."/>
            <person name="Hall N."/>
            <person name="Watson M."/>
            <person name="Adriaenssens E.M."/>
            <person name="Foster-Nyarko E."/>
            <person name="Jarju S."/>
            <person name="Secka A."/>
            <person name="Antonio M."/>
            <person name="Oren A."/>
            <person name="Chaudhuri R.R."/>
            <person name="La Ragione R."/>
            <person name="Hildebrand F."/>
            <person name="Pallen M.J."/>
        </authorList>
    </citation>
    <scope>NUCLEOTIDE SEQUENCE</scope>
    <source>
        <strain evidence="9">CHK195-15760</strain>
    </source>
</reference>
<dbReference type="AlphaFoldDB" id="A0A9D1S9P7"/>
<organism evidence="9 10">
    <name type="scientific">Candidatus Merdicola faecigallinarum</name>
    <dbReference type="NCBI Taxonomy" id="2840862"/>
    <lineage>
        <taxon>Bacteria</taxon>
        <taxon>Bacillati</taxon>
        <taxon>Bacillota</taxon>
        <taxon>Clostridia</taxon>
        <taxon>Candidatus Merdicola</taxon>
    </lineage>
</organism>
<dbReference type="EMBL" id="DVNH01000024">
    <property type="protein sequence ID" value="HIU51682.1"/>
    <property type="molecule type" value="Genomic_DNA"/>
</dbReference>
<comment type="function">
    <text evidence="1 6">Removes the N-terminal methionine from nascent proteins. The N-terminal methionine is often cleaved when the second residue in the primary sequence is small and uncharged (Met-Ala-, Cys, Gly, Pro, Ser, Thr, or Val). Requires deformylation of the N(alpha)-formylated initiator methionine before it can be hydrolyzed.</text>
</comment>
<feature type="binding site" evidence="6">
    <location>
        <position position="240"/>
    </location>
    <ligand>
        <name>a divalent metal cation</name>
        <dbReference type="ChEBI" id="CHEBI:60240"/>
        <label>1</label>
    </ligand>
</feature>
<feature type="binding site" evidence="6">
    <location>
        <position position="84"/>
    </location>
    <ligand>
        <name>substrate</name>
    </ligand>
</feature>
<evidence type="ECO:0000256" key="4">
    <source>
        <dbReference type="ARBA" id="ARBA00022723"/>
    </source>
</evidence>
<comment type="caution">
    <text evidence="9">The sequence shown here is derived from an EMBL/GenBank/DDBJ whole genome shotgun (WGS) entry which is preliminary data.</text>
</comment>
<dbReference type="GO" id="GO:0004239">
    <property type="term" value="F:initiator methionyl aminopeptidase activity"/>
    <property type="evidence" value="ECO:0007669"/>
    <property type="project" value="UniProtKB-UniRule"/>
</dbReference>
<keyword evidence="5 6" id="KW-0378">Hydrolase</keyword>
<reference evidence="9" key="1">
    <citation type="submission" date="2020-10" db="EMBL/GenBank/DDBJ databases">
        <authorList>
            <person name="Gilroy R."/>
        </authorList>
    </citation>
    <scope>NUCLEOTIDE SEQUENCE</scope>
    <source>
        <strain evidence="9">CHK195-15760</strain>
    </source>
</reference>
<dbReference type="SUPFAM" id="SSF55920">
    <property type="entry name" value="Creatinase/aminopeptidase"/>
    <property type="match status" value="1"/>
</dbReference>
<dbReference type="InterPro" id="IPR036005">
    <property type="entry name" value="Creatinase/aminopeptidase-like"/>
</dbReference>
<dbReference type="PROSITE" id="PS00680">
    <property type="entry name" value="MAP_1"/>
    <property type="match status" value="1"/>
</dbReference>
<feature type="binding site" evidence="6">
    <location>
        <position position="102"/>
    </location>
    <ligand>
        <name>a divalent metal cation</name>
        <dbReference type="ChEBI" id="CHEBI:60240"/>
        <label>1</label>
    </ligand>
</feature>
<evidence type="ECO:0000256" key="5">
    <source>
        <dbReference type="ARBA" id="ARBA00022801"/>
    </source>
</evidence>
<keyword evidence="4 6" id="KW-0479">Metal-binding</keyword>
<dbReference type="GO" id="GO:0005829">
    <property type="term" value="C:cytosol"/>
    <property type="evidence" value="ECO:0007669"/>
    <property type="project" value="TreeGrafter"/>
</dbReference>
<dbReference type="PANTHER" id="PTHR43330">
    <property type="entry name" value="METHIONINE AMINOPEPTIDASE"/>
    <property type="match status" value="1"/>
</dbReference>
<evidence type="ECO:0000256" key="7">
    <source>
        <dbReference type="RuleBase" id="RU003653"/>
    </source>
</evidence>
<evidence type="ECO:0000256" key="2">
    <source>
        <dbReference type="ARBA" id="ARBA00022438"/>
    </source>
</evidence>
<evidence type="ECO:0000256" key="3">
    <source>
        <dbReference type="ARBA" id="ARBA00022670"/>
    </source>
</evidence>
<dbReference type="EC" id="3.4.11.18" evidence="6 7"/>
<evidence type="ECO:0000256" key="6">
    <source>
        <dbReference type="HAMAP-Rule" id="MF_01974"/>
    </source>
</evidence>
<name>A0A9D1S9P7_9FIRM</name>
<dbReference type="Gene3D" id="3.90.230.10">
    <property type="entry name" value="Creatinase/methionine aminopeptidase superfamily"/>
    <property type="match status" value="1"/>
</dbReference>
<feature type="binding site" evidence="6">
    <location>
        <position position="209"/>
    </location>
    <ligand>
        <name>a divalent metal cation</name>
        <dbReference type="ChEBI" id="CHEBI:60240"/>
        <label>2</label>
        <note>catalytic</note>
    </ligand>
</feature>
<comment type="cofactor">
    <cofactor evidence="6">
        <name>Co(2+)</name>
        <dbReference type="ChEBI" id="CHEBI:48828"/>
    </cofactor>
    <cofactor evidence="6">
        <name>Zn(2+)</name>
        <dbReference type="ChEBI" id="CHEBI:29105"/>
    </cofactor>
    <cofactor evidence="6">
        <name>Mn(2+)</name>
        <dbReference type="ChEBI" id="CHEBI:29035"/>
    </cofactor>
    <cofactor evidence="6">
        <name>Fe(2+)</name>
        <dbReference type="ChEBI" id="CHEBI:29033"/>
    </cofactor>
    <text evidence="6">Binds 2 divalent metal cations per subunit. Has a high-affinity and a low affinity metal-binding site. The true nature of the physiological cofactor is under debate. The enzyme is active with cobalt, zinc, manganese or divalent iron ions. Most likely, methionine aminopeptidases function as mononuclear Fe(2+)-metalloproteases under physiological conditions, and the catalytically relevant metal-binding site has been assigned to the histidine-containing high-affinity site.</text>
</comment>
<evidence type="ECO:0000313" key="9">
    <source>
        <dbReference type="EMBL" id="HIU51682.1"/>
    </source>
</evidence>
<evidence type="ECO:0000313" key="10">
    <source>
        <dbReference type="Proteomes" id="UP000824093"/>
    </source>
</evidence>
<dbReference type="PANTHER" id="PTHR43330:SF27">
    <property type="entry name" value="METHIONINE AMINOPEPTIDASE"/>
    <property type="match status" value="1"/>
</dbReference>
<dbReference type="InterPro" id="IPR002467">
    <property type="entry name" value="Pept_M24A_MAP1"/>
</dbReference>
<accession>A0A9D1S9P7</accession>
<evidence type="ECO:0000259" key="8">
    <source>
        <dbReference type="Pfam" id="PF00557"/>
    </source>
</evidence>
<feature type="domain" description="Peptidase M24" evidence="8">
    <location>
        <begin position="11"/>
        <end position="247"/>
    </location>
</feature>
<dbReference type="CDD" id="cd01086">
    <property type="entry name" value="MetAP1"/>
    <property type="match status" value="1"/>
</dbReference>
<comment type="catalytic activity">
    <reaction evidence="6 7">
        <text>Release of N-terminal amino acids, preferentially methionine, from peptides and arylamides.</text>
        <dbReference type="EC" id="3.4.11.18"/>
    </reaction>
</comment>
<feature type="binding site" evidence="6">
    <location>
        <position position="176"/>
    </location>
    <ligand>
        <name>a divalent metal cation</name>
        <dbReference type="ChEBI" id="CHEBI:60240"/>
        <label>2</label>
        <note>catalytic</note>
    </ligand>
</feature>
<dbReference type="InterPro" id="IPR001714">
    <property type="entry name" value="Pept_M24_MAP"/>
</dbReference>
<keyword evidence="2 6" id="KW-0031">Aminopeptidase</keyword>
<proteinExistence type="inferred from homology"/>
<dbReference type="GO" id="GO:0070006">
    <property type="term" value="F:metalloaminopeptidase activity"/>
    <property type="evidence" value="ECO:0007669"/>
    <property type="project" value="UniProtKB-UniRule"/>
</dbReference>
<feature type="binding site" evidence="6">
    <location>
        <position position="240"/>
    </location>
    <ligand>
        <name>a divalent metal cation</name>
        <dbReference type="ChEBI" id="CHEBI:60240"/>
        <label>2</label>
        <note>catalytic</note>
    </ligand>
</feature>
<dbReference type="NCBIfam" id="TIGR00500">
    <property type="entry name" value="met_pdase_I"/>
    <property type="match status" value="1"/>
</dbReference>
<feature type="binding site" evidence="6">
    <location>
        <position position="113"/>
    </location>
    <ligand>
        <name>a divalent metal cation</name>
        <dbReference type="ChEBI" id="CHEBI:60240"/>
        <label>2</label>
        <note>catalytic</note>
    </ligand>
</feature>
<dbReference type="PRINTS" id="PR00599">
    <property type="entry name" value="MAPEPTIDASE"/>
</dbReference>
<dbReference type="Pfam" id="PF00557">
    <property type="entry name" value="Peptidase_M24"/>
    <property type="match status" value="1"/>
</dbReference>
<dbReference type="GO" id="GO:0006508">
    <property type="term" value="P:proteolysis"/>
    <property type="evidence" value="ECO:0007669"/>
    <property type="project" value="UniProtKB-KW"/>
</dbReference>
<feature type="binding site" evidence="6">
    <location>
        <position position="183"/>
    </location>
    <ligand>
        <name>substrate</name>
    </ligand>
</feature>
<evidence type="ECO:0000256" key="1">
    <source>
        <dbReference type="ARBA" id="ARBA00002521"/>
    </source>
</evidence>
<comment type="similarity">
    <text evidence="6">Belongs to the peptidase M24A family. Methionine aminopeptidase type 1 subfamily.</text>
</comment>
<dbReference type="Proteomes" id="UP000824093">
    <property type="component" value="Unassembled WGS sequence"/>
</dbReference>
<comment type="subunit">
    <text evidence="6">Monomer.</text>
</comment>
<dbReference type="HAMAP" id="MF_01974">
    <property type="entry name" value="MetAP_1"/>
    <property type="match status" value="1"/>
</dbReference>